<dbReference type="GO" id="GO:0001682">
    <property type="term" value="P:tRNA 5'-leader removal"/>
    <property type="evidence" value="ECO:0007669"/>
    <property type="project" value="InterPro"/>
</dbReference>
<sequence length="142" mass="15594">MVRTQQAMDSTITKRKIHKHIPASETFIYINRNTALHPLLKRVRKQLIQKEKRLVTLCGMGAAVVKASSLALLIQDMIGGDSVCGLIVRTGTVDLVDEIVPDDPDADIIISTRKNSKIEIDLVISTVSSSNSEFRNANVLGI</sequence>
<dbReference type="InterPro" id="IPR036882">
    <property type="entry name" value="Alba-like_dom_sf"/>
</dbReference>
<evidence type="ECO:0000256" key="2">
    <source>
        <dbReference type="ARBA" id="ARBA00022694"/>
    </source>
</evidence>
<keyword evidence="5" id="KW-1185">Reference proteome</keyword>
<organism evidence="4 5">
    <name type="scientific">Taphrina deformans (strain PYCC 5710 / ATCC 11124 / CBS 356.35 / IMI 108563 / JCM 9778 / NBRC 8474)</name>
    <name type="common">Peach leaf curl fungus</name>
    <name type="synonym">Lalaria deformans</name>
    <dbReference type="NCBI Taxonomy" id="1097556"/>
    <lineage>
        <taxon>Eukaryota</taxon>
        <taxon>Fungi</taxon>
        <taxon>Dikarya</taxon>
        <taxon>Ascomycota</taxon>
        <taxon>Taphrinomycotina</taxon>
        <taxon>Taphrinomycetes</taxon>
        <taxon>Taphrinales</taxon>
        <taxon>Taphrinaceae</taxon>
        <taxon>Taphrina</taxon>
    </lineage>
</organism>
<name>R4XH54_TAPDE</name>
<dbReference type="VEuPathDB" id="FungiDB:TAPDE_004179"/>
<comment type="subcellular location">
    <subcellularLocation>
        <location evidence="1">Nucleus</location>
        <location evidence="1">Nucleolus</location>
    </subcellularLocation>
</comment>
<dbReference type="GO" id="GO:0003676">
    <property type="term" value="F:nucleic acid binding"/>
    <property type="evidence" value="ECO:0007669"/>
    <property type="project" value="InterPro"/>
</dbReference>
<evidence type="ECO:0000256" key="3">
    <source>
        <dbReference type="ARBA" id="ARBA00023242"/>
    </source>
</evidence>
<gene>
    <name evidence="4" type="ORF">TAPDE_004179</name>
</gene>
<evidence type="ECO:0000313" key="4">
    <source>
        <dbReference type="EMBL" id="CCG83853.1"/>
    </source>
</evidence>
<dbReference type="InterPro" id="IPR014612">
    <property type="entry name" value="Pop7/Rpp20"/>
</dbReference>
<proteinExistence type="predicted"/>
<dbReference type="Proteomes" id="UP000013776">
    <property type="component" value="Unassembled WGS sequence"/>
</dbReference>
<comment type="caution">
    <text evidence="4">The sequence shown here is derived from an EMBL/GenBank/DDBJ whole genome shotgun (WGS) entry which is preliminary data.</text>
</comment>
<evidence type="ECO:0000313" key="5">
    <source>
        <dbReference type="Proteomes" id="UP000013776"/>
    </source>
</evidence>
<dbReference type="EMBL" id="CAHR02000185">
    <property type="protein sequence ID" value="CCG83853.1"/>
    <property type="molecule type" value="Genomic_DNA"/>
</dbReference>
<accession>R4XH54</accession>
<reference evidence="4 5" key="1">
    <citation type="journal article" date="2013" name="MBio">
        <title>Genome sequencing of the plant pathogen Taphrina deformans, the causal agent of peach leaf curl.</title>
        <authorList>
            <person name="Cisse O.H."/>
            <person name="Almeida J.M.G.C.F."/>
            <person name="Fonseca A."/>
            <person name="Kumar A.A."/>
            <person name="Salojaervi J."/>
            <person name="Overmyer K."/>
            <person name="Hauser P.M."/>
            <person name="Pagni M."/>
        </authorList>
    </citation>
    <scope>NUCLEOTIDE SEQUENCE [LARGE SCALE GENOMIC DNA]</scope>
    <source>
        <strain evidence="5">PYCC 5710 / ATCC 11124 / CBS 356.35 / IMI 108563 / JCM 9778 / NBRC 8474</strain>
    </source>
</reference>
<dbReference type="GO" id="GO:0005655">
    <property type="term" value="C:nucleolar ribonuclease P complex"/>
    <property type="evidence" value="ECO:0007669"/>
    <property type="project" value="InterPro"/>
</dbReference>
<dbReference type="GO" id="GO:0000172">
    <property type="term" value="C:ribonuclease MRP complex"/>
    <property type="evidence" value="ECO:0007669"/>
    <property type="project" value="InterPro"/>
</dbReference>
<dbReference type="SUPFAM" id="SSF82704">
    <property type="entry name" value="AlbA-like"/>
    <property type="match status" value="1"/>
</dbReference>
<dbReference type="PANTHER" id="PTHR15314:SF1">
    <property type="entry name" value="RIBONUCLEASE P PROTEIN SUBUNIT P20"/>
    <property type="match status" value="1"/>
</dbReference>
<keyword evidence="3" id="KW-0539">Nucleus</keyword>
<dbReference type="PANTHER" id="PTHR15314">
    <property type="entry name" value="RIBONUCLEASE P PROTEIN SUBUNIT P20"/>
    <property type="match status" value="1"/>
</dbReference>
<evidence type="ECO:0000256" key="1">
    <source>
        <dbReference type="ARBA" id="ARBA00004604"/>
    </source>
</evidence>
<dbReference type="Gene3D" id="3.30.110.20">
    <property type="entry name" value="Alba-like domain"/>
    <property type="match status" value="1"/>
</dbReference>
<dbReference type="Pfam" id="PF12328">
    <property type="entry name" value="Rpp20"/>
    <property type="match status" value="1"/>
</dbReference>
<keyword evidence="2" id="KW-0819">tRNA processing</keyword>
<dbReference type="AlphaFoldDB" id="R4XH54"/>
<protein>
    <submittedName>
        <fullName evidence="4">Uncharacterized protein</fullName>
    </submittedName>
</protein>